<organism evidence="1 2">
    <name type="scientific">Parathielavia hyrcaniae</name>
    <dbReference type="NCBI Taxonomy" id="113614"/>
    <lineage>
        <taxon>Eukaryota</taxon>
        <taxon>Fungi</taxon>
        <taxon>Dikarya</taxon>
        <taxon>Ascomycota</taxon>
        <taxon>Pezizomycotina</taxon>
        <taxon>Sordariomycetes</taxon>
        <taxon>Sordariomycetidae</taxon>
        <taxon>Sordariales</taxon>
        <taxon>Chaetomiaceae</taxon>
        <taxon>Parathielavia</taxon>
    </lineage>
</organism>
<name>A0AAN6PUL2_9PEZI</name>
<dbReference type="AlphaFoldDB" id="A0AAN6PUL2"/>
<proteinExistence type="predicted"/>
<comment type="caution">
    <text evidence="1">The sequence shown here is derived from an EMBL/GenBank/DDBJ whole genome shotgun (WGS) entry which is preliminary data.</text>
</comment>
<gene>
    <name evidence="1" type="ORF">N658DRAFT_228017</name>
</gene>
<evidence type="ECO:0000313" key="2">
    <source>
        <dbReference type="Proteomes" id="UP001305647"/>
    </source>
</evidence>
<reference evidence="1" key="2">
    <citation type="submission" date="2023-05" db="EMBL/GenBank/DDBJ databases">
        <authorList>
            <consortium name="Lawrence Berkeley National Laboratory"/>
            <person name="Steindorff A."/>
            <person name="Hensen N."/>
            <person name="Bonometti L."/>
            <person name="Westerberg I."/>
            <person name="Brannstrom I.O."/>
            <person name="Guillou S."/>
            <person name="Cros-Aarteil S."/>
            <person name="Calhoun S."/>
            <person name="Haridas S."/>
            <person name="Kuo A."/>
            <person name="Mondo S."/>
            <person name="Pangilinan J."/>
            <person name="Riley R."/>
            <person name="Labutti K."/>
            <person name="Andreopoulos B."/>
            <person name="Lipzen A."/>
            <person name="Chen C."/>
            <person name="Yanf M."/>
            <person name="Daum C."/>
            <person name="Ng V."/>
            <person name="Clum A."/>
            <person name="Ohm R."/>
            <person name="Martin F."/>
            <person name="Silar P."/>
            <person name="Natvig D."/>
            <person name="Lalanne C."/>
            <person name="Gautier V."/>
            <person name="Ament-Velasquez S.L."/>
            <person name="Kruys A."/>
            <person name="Hutchinson M.I."/>
            <person name="Powell A.J."/>
            <person name="Barry K."/>
            <person name="Miller A.N."/>
            <person name="Grigoriev I.V."/>
            <person name="Debuchy R."/>
            <person name="Gladieux P."/>
            <person name="Thoren M.H."/>
            <person name="Johannesson H."/>
        </authorList>
    </citation>
    <scope>NUCLEOTIDE SEQUENCE</scope>
    <source>
        <strain evidence="1">CBS 757.83</strain>
    </source>
</reference>
<evidence type="ECO:0000313" key="1">
    <source>
        <dbReference type="EMBL" id="KAK4098220.1"/>
    </source>
</evidence>
<keyword evidence="2" id="KW-1185">Reference proteome</keyword>
<protein>
    <submittedName>
        <fullName evidence="1">Uncharacterized protein</fullName>
    </submittedName>
</protein>
<dbReference type="EMBL" id="MU863661">
    <property type="protein sequence ID" value="KAK4098220.1"/>
    <property type="molecule type" value="Genomic_DNA"/>
</dbReference>
<sequence>MGRSYHSKPSECTVGNCCSGRVRPAPSPAPAARSCLPSELLSTTPTPAGLKMGCGSGRPGNSANSDVPRQSCVESIVGFLCCSLLQVSFSELGYCFSESGSSCLCFPQKWGDRTKHPILVPCTCRTDFFFVELEFQSTEHIFSLDGALFKKSRLTKETKLGLLYSTNCT</sequence>
<dbReference type="Proteomes" id="UP001305647">
    <property type="component" value="Unassembled WGS sequence"/>
</dbReference>
<reference evidence="1" key="1">
    <citation type="journal article" date="2023" name="Mol. Phylogenet. Evol.">
        <title>Genome-scale phylogeny and comparative genomics of the fungal order Sordariales.</title>
        <authorList>
            <person name="Hensen N."/>
            <person name="Bonometti L."/>
            <person name="Westerberg I."/>
            <person name="Brannstrom I.O."/>
            <person name="Guillou S."/>
            <person name="Cros-Aarteil S."/>
            <person name="Calhoun S."/>
            <person name="Haridas S."/>
            <person name="Kuo A."/>
            <person name="Mondo S."/>
            <person name="Pangilinan J."/>
            <person name="Riley R."/>
            <person name="LaButti K."/>
            <person name="Andreopoulos B."/>
            <person name="Lipzen A."/>
            <person name="Chen C."/>
            <person name="Yan M."/>
            <person name="Daum C."/>
            <person name="Ng V."/>
            <person name="Clum A."/>
            <person name="Steindorff A."/>
            <person name="Ohm R.A."/>
            <person name="Martin F."/>
            <person name="Silar P."/>
            <person name="Natvig D.O."/>
            <person name="Lalanne C."/>
            <person name="Gautier V."/>
            <person name="Ament-Velasquez S.L."/>
            <person name="Kruys A."/>
            <person name="Hutchinson M.I."/>
            <person name="Powell A.J."/>
            <person name="Barry K."/>
            <person name="Miller A.N."/>
            <person name="Grigoriev I.V."/>
            <person name="Debuchy R."/>
            <person name="Gladieux P."/>
            <person name="Hiltunen Thoren M."/>
            <person name="Johannesson H."/>
        </authorList>
    </citation>
    <scope>NUCLEOTIDE SEQUENCE</scope>
    <source>
        <strain evidence="1">CBS 757.83</strain>
    </source>
</reference>
<accession>A0AAN6PUL2</accession>